<comment type="function">
    <text evidence="12 14">F(1)F(0) ATP synthase produces ATP from ADP in the presence of a proton or sodium gradient. F-type ATPases consist of two structural domains, F(1) containing the extramembraneous catalytic core and F(0) containing the membrane proton channel, linked together by a central stalk and a peripheral stalk. During catalysis, ATP synthesis in the catalytic domain of F(1) is coupled via a rotary mechanism of the central stalk subunits to proton translocation.</text>
</comment>
<feature type="transmembrane region" description="Helical" evidence="14">
    <location>
        <begin position="14"/>
        <end position="34"/>
    </location>
</feature>
<dbReference type="CDD" id="cd06503">
    <property type="entry name" value="ATP-synt_Fo_b"/>
    <property type="match status" value="1"/>
</dbReference>
<gene>
    <name evidence="14 17" type="primary">atpF</name>
    <name evidence="17" type="ORF">RxyAA322_09790</name>
</gene>
<comment type="subunit">
    <text evidence="13 14">F-type ATPases have 2 components, F(1) - the catalytic core - and F(0) - the membrane proton channel. F(1) has five subunits: alpha(3), beta(3), gamma(1), delta(1), epsilon(1). F(0) has three main subunits: a(1), b(2) and c(10-14). The alpha and beta chains form an alternating ring which encloses part of the gamma chain. F(1) is attached to F(0) by a central stalk formed by the gamma and epsilon chains, while a peripheral stalk is formed by the delta and b chains.</text>
</comment>
<evidence type="ECO:0000256" key="4">
    <source>
        <dbReference type="ARBA" id="ARBA00022475"/>
    </source>
</evidence>
<evidence type="ECO:0000256" key="15">
    <source>
        <dbReference type="RuleBase" id="RU003848"/>
    </source>
</evidence>
<dbReference type="OrthoDB" id="5243669at2"/>
<keyword evidence="6 14" id="KW-0812">Transmembrane</keyword>
<organism evidence="17 18">
    <name type="scientific">Rubrobacter xylanophilus</name>
    <dbReference type="NCBI Taxonomy" id="49319"/>
    <lineage>
        <taxon>Bacteria</taxon>
        <taxon>Bacillati</taxon>
        <taxon>Actinomycetota</taxon>
        <taxon>Rubrobacteria</taxon>
        <taxon>Rubrobacterales</taxon>
        <taxon>Rubrobacteraceae</taxon>
        <taxon>Rubrobacter</taxon>
    </lineage>
</organism>
<dbReference type="NCBIfam" id="TIGR01144">
    <property type="entry name" value="ATP_synt_b"/>
    <property type="match status" value="1"/>
</dbReference>
<evidence type="ECO:0000256" key="8">
    <source>
        <dbReference type="ARBA" id="ARBA00022989"/>
    </source>
</evidence>
<keyword evidence="5 14" id="KW-0138">CF(0)</keyword>
<name>A0A510HIL7_9ACTN</name>
<dbReference type="InterPro" id="IPR050059">
    <property type="entry name" value="ATP_synthase_B_chain"/>
</dbReference>
<feature type="coiled-coil region" evidence="16">
    <location>
        <begin position="38"/>
        <end position="108"/>
    </location>
</feature>
<protein>
    <recommendedName>
        <fullName evidence="14">ATP synthase subunit b</fullName>
    </recommendedName>
    <alternativeName>
        <fullName evidence="14">ATP synthase F(0) sector subunit b</fullName>
    </alternativeName>
    <alternativeName>
        <fullName evidence="14">ATPase subunit I</fullName>
    </alternativeName>
    <alternativeName>
        <fullName evidence="14">F-type ATPase subunit b</fullName>
        <shortName evidence="14">F-ATPase subunit b</shortName>
    </alternativeName>
</protein>
<dbReference type="GO" id="GO:0045259">
    <property type="term" value="C:proton-transporting ATP synthase complex"/>
    <property type="evidence" value="ECO:0007669"/>
    <property type="project" value="UniProtKB-KW"/>
</dbReference>
<evidence type="ECO:0000256" key="9">
    <source>
        <dbReference type="ARBA" id="ARBA00023065"/>
    </source>
</evidence>
<dbReference type="InterPro" id="IPR002146">
    <property type="entry name" value="ATP_synth_b/b'su_bac/chlpt"/>
</dbReference>
<evidence type="ECO:0000256" key="5">
    <source>
        <dbReference type="ARBA" id="ARBA00022547"/>
    </source>
</evidence>
<dbReference type="PANTHER" id="PTHR33445:SF1">
    <property type="entry name" value="ATP SYNTHASE SUBUNIT B"/>
    <property type="match status" value="1"/>
</dbReference>
<keyword evidence="18" id="KW-1185">Reference proteome</keyword>
<keyword evidence="8 14" id="KW-1133">Transmembrane helix</keyword>
<evidence type="ECO:0000313" key="18">
    <source>
        <dbReference type="Proteomes" id="UP000318065"/>
    </source>
</evidence>
<keyword evidence="9 14" id="KW-0406">Ion transport</keyword>
<dbReference type="Gene3D" id="1.20.5.620">
    <property type="entry name" value="F1F0 ATP synthase subunit B, membrane domain"/>
    <property type="match status" value="1"/>
</dbReference>
<evidence type="ECO:0000256" key="3">
    <source>
        <dbReference type="ARBA" id="ARBA00022448"/>
    </source>
</evidence>
<evidence type="ECO:0000256" key="11">
    <source>
        <dbReference type="ARBA" id="ARBA00023310"/>
    </source>
</evidence>
<keyword evidence="10 14" id="KW-0472">Membrane</keyword>
<dbReference type="Pfam" id="PF00430">
    <property type="entry name" value="ATP-synt_B"/>
    <property type="match status" value="1"/>
</dbReference>
<accession>A0A510HIL7</accession>
<evidence type="ECO:0000256" key="10">
    <source>
        <dbReference type="ARBA" id="ARBA00023136"/>
    </source>
</evidence>
<dbReference type="Proteomes" id="UP000318065">
    <property type="component" value="Chromosome"/>
</dbReference>
<proteinExistence type="inferred from homology"/>
<dbReference type="GO" id="GO:0005886">
    <property type="term" value="C:plasma membrane"/>
    <property type="evidence" value="ECO:0007669"/>
    <property type="project" value="UniProtKB-SubCell"/>
</dbReference>
<keyword evidence="7 14" id="KW-0375">Hydrogen ion transport</keyword>
<dbReference type="SUPFAM" id="SSF81573">
    <property type="entry name" value="F1F0 ATP synthase subunit B, membrane domain"/>
    <property type="match status" value="1"/>
</dbReference>
<keyword evidence="3 14" id="KW-0813">Transport</keyword>
<sequence length="174" mass="20288">MDPTGIFDLPNTSLIFWEVVTFLILLALLYRYVYPIIRDQIQKRQAQIEQAIEEAERTRAEARELLEEYRRQIESARGEARQILDEARRQAKAQRERAREEAREEGDRIIQRAREEISRERDAALREVRREVADMVIMASSRVIGRELDAAEHERLINEALDSLEAEVAGGRTA</sequence>
<dbReference type="RefSeq" id="WP_143527172.1">
    <property type="nucleotide sequence ID" value="NZ_AP019791.1"/>
</dbReference>
<dbReference type="GO" id="GO:0046961">
    <property type="term" value="F:proton-transporting ATPase activity, rotational mechanism"/>
    <property type="evidence" value="ECO:0007669"/>
    <property type="project" value="TreeGrafter"/>
</dbReference>
<evidence type="ECO:0000256" key="13">
    <source>
        <dbReference type="ARBA" id="ARBA00025830"/>
    </source>
</evidence>
<dbReference type="AlphaFoldDB" id="A0A510HIL7"/>
<comment type="subcellular location">
    <subcellularLocation>
        <location evidence="1 14">Cell membrane</location>
        <topology evidence="1 14">Single-pass membrane protein</topology>
    </subcellularLocation>
</comment>
<dbReference type="PANTHER" id="PTHR33445">
    <property type="entry name" value="ATP SYNTHASE SUBUNIT B', CHLOROPLASTIC"/>
    <property type="match status" value="1"/>
</dbReference>
<evidence type="ECO:0000256" key="1">
    <source>
        <dbReference type="ARBA" id="ARBA00004162"/>
    </source>
</evidence>
<dbReference type="GO" id="GO:0046933">
    <property type="term" value="F:proton-transporting ATP synthase activity, rotational mechanism"/>
    <property type="evidence" value="ECO:0007669"/>
    <property type="project" value="UniProtKB-UniRule"/>
</dbReference>
<evidence type="ECO:0000256" key="6">
    <source>
        <dbReference type="ARBA" id="ARBA00022692"/>
    </source>
</evidence>
<reference evidence="17" key="1">
    <citation type="journal article" date="2019" name="Microbiol. Resour. Announc.">
        <title>Complete Genome Sequence of Rubrobacter xylanophilus Strain AA3-22, Isolated from Arima Onsen in Japan.</title>
        <authorList>
            <person name="Tomariguchi N."/>
            <person name="Miyazaki K."/>
        </authorList>
    </citation>
    <scope>NUCLEOTIDE SEQUENCE [LARGE SCALE GENOMIC DNA]</scope>
    <source>
        <strain evidence="17">AA3-22</strain>
    </source>
</reference>
<dbReference type="InterPro" id="IPR028987">
    <property type="entry name" value="ATP_synth_B-like_membr_sf"/>
</dbReference>
<evidence type="ECO:0000256" key="14">
    <source>
        <dbReference type="HAMAP-Rule" id="MF_01398"/>
    </source>
</evidence>
<comment type="function">
    <text evidence="14">Component of the F(0) channel, it forms part of the peripheral stalk, linking F(1) to F(0).</text>
</comment>
<keyword evidence="4 14" id="KW-1003">Cell membrane</keyword>
<dbReference type="HAMAP" id="MF_01398">
    <property type="entry name" value="ATP_synth_b_bprime"/>
    <property type="match status" value="1"/>
</dbReference>
<evidence type="ECO:0000256" key="7">
    <source>
        <dbReference type="ARBA" id="ARBA00022781"/>
    </source>
</evidence>
<evidence type="ECO:0000256" key="16">
    <source>
        <dbReference type="SAM" id="Coils"/>
    </source>
</evidence>
<dbReference type="InterPro" id="IPR005864">
    <property type="entry name" value="ATP_synth_F0_bsu_bac"/>
</dbReference>
<comment type="similarity">
    <text evidence="2 14 15">Belongs to the ATPase B chain family.</text>
</comment>
<dbReference type="EMBL" id="AP019791">
    <property type="protein sequence ID" value="BBL79125.1"/>
    <property type="molecule type" value="Genomic_DNA"/>
</dbReference>
<keyword evidence="11 14" id="KW-0066">ATP synthesis</keyword>
<evidence type="ECO:0000256" key="2">
    <source>
        <dbReference type="ARBA" id="ARBA00005513"/>
    </source>
</evidence>
<evidence type="ECO:0000313" key="17">
    <source>
        <dbReference type="EMBL" id="BBL79125.1"/>
    </source>
</evidence>
<keyword evidence="16" id="KW-0175">Coiled coil</keyword>
<evidence type="ECO:0000256" key="12">
    <source>
        <dbReference type="ARBA" id="ARBA00025198"/>
    </source>
</evidence>